<dbReference type="Proteomes" id="UP001391051">
    <property type="component" value="Unassembled WGS sequence"/>
</dbReference>
<dbReference type="GeneID" id="92082495"/>
<feature type="region of interest" description="Disordered" evidence="1">
    <location>
        <begin position="174"/>
        <end position="240"/>
    </location>
</feature>
<feature type="compositionally biased region" description="Basic and acidic residues" evidence="1">
    <location>
        <begin position="515"/>
        <end position="529"/>
    </location>
</feature>
<feature type="compositionally biased region" description="Basic and acidic residues" evidence="1">
    <location>
        <begin position="603"/>
        <end position="616"/>
    </location>
</feature>
<evidence type="ECO:0000313" key="3">
    <source>
        <dbReference type="Proteomes" id="UP001391051"/>
    </source>
</evidence>
<accession>A0ABR1PUX9</accession>
<feature type="compositionally biased region" description="Basic residues" evidence="1">
    <location>
        <begin position="505"/>
        <end position="514"/>
    </location>
</feature>
<keyword evidence="3" id="KW-1185">Reference proteome</keyword>
<name>A0ABR1PUX9_9PEZI</name>
<protein>
    <submittedName>
        <fullName evidence="2">Uncharacterized protein</fullName>
    </submittedName>
</protein>
<feature type="compositionally biased region" description="Basic and acidic residues" evidence="1">
    <location>
        <begin position="220"/>
        <end position="229"/>
    </location>
</feature>
<reference evidence="2 3" key="1">
    <citation type="submission" date="2023-01" db="EMBL/GenBank/DDBJ databases">
        <title>Analysis of 21 Apiospora genomes using comparative genomics revels a genus with tremendous synthesis potential of carbohydrate active enzymes and secondary metabolites.</title>
        <authorList>
            <person name="Sorensen T."/>
        </authorList>
    </citation>
    <scope>NUCLEOTIDE SEQUENCE [LARGE SCALE GENOMIC DNA]</scope>
    <source>
        <strain evidence="2 3">CBS 24483</strain>
    </source>
</reference>
<dbReference type="RefSeq" id="XP_066693576.1">
    <property type="nucleotide sequence ID" value="XM_066849433.1"/>
</dbReference>
<evidence type="ECO:0000256" key="1">
    <source>
        <dbReference type="SAM" id="MobiDB-lite"/>
    </source>
</evidence>
<feature type="region of interest" description="Disordered" evidence="1">
    <location>
        <begin position="760"/>
        <end position="816"/>
    </location>
</feature>
<proteinExistence type="predicted"/>
<dbReference type="EMBL" id="JAQQWE010000009">
    <property type="protein sequence ID" value="KAK7940824.1"/>
    <property type="molecule type" value="Genomic_DNA"/>
</dbReference>
<feature type="region of interest" description="Disordered" evidence="1">
    <location>
        <begin position="555"/>
        <end position="629"/>
    </location>
</feature>
<feature type="compositionally biased region" description="Low complexity" evidence="1">
    <location>
        <begin position="776"/>
        <end position="787"/>
    </location>
</feature>
<gene>
    <name evidence="2" type="ORF">PG986_013211</name>
</gene>
<evidence type="ECO:0000313" key="2">
    <source>
        <dbReference type="EMBL" id="KAK7940824.1"/>
    </source>
</evidence>
<comment type="caution">
    <text evidence="2">The sequence shown here is derived from an EMBL/GenBank/DDBJ whole genome shotgun (WGS) entry which is preliminary data.</text>
</comment>
<feature type="region of interest" description="Disordered" evidence="1">
    <location>
        <begin position="500"/>
        <end position="536"/>
    </location>
</feature>
<organism evidence="2 3">
    <name type="scientific">Apiospora aurea</name>
    <dbReference type="NCBI Taxonomy" id="335848"/>
    <lineage>
        <taxon>Eukaryota</taxon>
        <taxon>Fungi</taxon>
        <taxon>Dikarya</taxon>
        <taxon>Ascomycota</taxon>
        <taxon>Pezizomycotina</taxon>
        <taxon>Sordariomycetes</taxon>
        <taxon>Xylariomycetidae</taxon>
        <taxon>Amphisphaeriales</taxon>
        <taxon>Apiosporaceae</taxon>
        <taxon>Apiospora</taxon>
    </lineage>
</organism>
<sequence>MAYSSDFDVDQTQGMAGADFFGLGDDVLNQYDFVNIEVPDVKFEVEPAEPLGGVYCSNGDNGLGTGEPGPDVLPGSDLWPQASGDEGLFSDAFAFEQVDVKNEFAADGQYQLQEFPSYMEAGPFNEHPWEQSGITQDAQEFSMEAPVAFSNTTTARRSAPAPLDMEKAWAYQPDPDYVYGESDSSVPVGEEPKPKNSPLNGPIETLPMNKGQRHARRKRGSTDLRDGKIKRNTRRKNGDQVDPRLMSEMYYGAQPPPRKAWGPIQKGNKPLFSYNRYGEVAKGKTFDLKEMRWYLFDNPSEHQLGKEWAKRVPEPGEQRRKHVRRSGLTLWIGWTPAQANDRYPNSDSNKCKLRDCALDSRTIKTGDPRVIFDERCNERGDAIDPYYNSAYCHLYCFEKYFNLVQLAHILDLRLDDRNFDKEEQNLSALKADEYEACRRWFQDKWPGYCKWYADAYQPAKERRDAARKSSPSGLPAQAVEEFRDWRYSLTSTMMEKSLGLESKAKAKQRARRRAVKPDSCDRDTHKGDLDFAQASRNKKPVEAVGLMWNNYQLKKHNRQQAKWEASYSKSKPEDRMGPGQEVNSPCQFNPPEWMTANPAKRSRPSDKSEPAEEMSHPTKRRRQTPVDARVGPQASNGVAHIDVQSPHLWGPQPPIHPEFVKVAEPSRSLYDIPAWDPSAAMNPSPGVSGDAGVSDTLESDFAVLQDMGPDTMNAVMGYDPHMHFYDFTSQNDTIVVKQEEEASSEIYKVAEYDTSVEVNTEEKDFDITNFDNQENSQPKSPASSFSPAKRKRDDDEEEDGSNGERCTKRRCSESSR</sequence>